<dbReference type="GO" id="GO:0005313">
    <property type="term" value="F:L-glutamate transmembrane transporter activity"/>
    <property type="evidence" value="ECO:0007669"/>
    <property type="project" value="TreeGrafter"/>
</dbReference>
<evidence type="ECO:0000256" key="2">
    <source>
        <dbReference type="ARBA" id="ARBA00022692"/>
    </source>
</evidence>
<feature type="transmembrane region" description="Helical" evidence="5">
    <location>
        <begin position="169"/>
        <end position="186"/>
    </location>
</feature>
<dbReference type="GO" id="GO:0030672">
    <property type="term" value="C:synaptic vesicle membrane"/>
    <property type="evidence" value="ECO:0007669"/>
    <property type="project" value="TreeGrafter"/>
</dbReference>
<dbReference type="GO" id="GO:0005326">
    <property type="term" value="F:neurotransmitter transmembrane transporter activity"/>
    <property type="evidence" value="ECO:0007669"/>
    <property type="project" value="TreeGrafter"/>
</dbReference>
<keyword evidence="2 5" id="KW-0812">Transmembrane</keyword>
<evidence type="ECO:0000256" key="5">
    <source>
        <dbReference type="SAM" id="Phobius"/>
    </source>
</evidence>
<dbReference type="InterPro" id="IPR050382">
    <property type="entry name" value="MFS_Na/Anion_cotransporter"/>
</dbReference>
<dbReference type="GO" id="GO:0060076">
    <property type="term" value="C:excitatory synapse"/>
    <property type="evidence" value="ECO:0007669"/>
    <property type="project" value="TreeGrafter"/>
</dbReference>
<dbReference type="SUPFAM" id="SSF103473">
    <property type="entry name" value="MFS general substrate transporter"/>
    <property type="match status" value="1"/>
</dbReference>
<dbReference type="GO" id="GO:0098700">
    <property type="term" value="P:neurotransmitter loading into synaptic vesicle"/>
    <property type="evidence" value="ECO:0007669"/>
    <property type="project" value="TreeGrafter"/>
</dbReference>
<dbReference type="PANTHER" id="PTHR11662">
    <property type="entry name" value="SOLUTE CARRIER FAMILY 17"/>
    <property type="match status" value="1"/>
</dbReference>
<reference evidence="7" key="1">
    <citation type="submission" date="2016-11" db="UniProtKB">
        <authorList>
            <consortium name="WormBaseParasite"/>
        </authorList>
    </citation>
    <scope>IDENTIFICATION</scope>
</reference>
<feature type="transmembrane region" description="Helical" evidence="5">
    <location>
        <begin position="263"/>
        <end position="286"/>
    </location>
</feature>
<dbReference type="GO" id="GO:0050803">
    <property type="term" value="P:regulation of synapse structure or activity"/>
    <property type="evidence" value="ECO:0007669"/>
    <property type="project" value="TreeGrafter"/>
</dbReference>
<dbReference type="PANTHER" id="PTHR11662:SF206">
    <property type="entry name" value="MAJOR FACILITATOR SUPERFAMILY (MFS) PROFILE DOMAIN-CONTAINING PROTEIN-RELATED"/>
    <property type="match status" value="1"/>
</dbReference>
<evidence type="ECO:0000313" key="7">
    <source>
        <dbReference type="WBParaSite" id="Hba_12031"/>
    </source>
</evidence>
<evidence type="ECO:0000256" key="3">
    <source>
        <dbReference type="ARBA" id="ARBA00022989"/>
    </source>
</evidence>
<name>A0A1I7X3F2_HETBA</name>
<dbReference type="Pfam" id="PF07690">
    <property type="entry name" value="MFS_1"/>
    <property type="match status" value="1"/>
</dbReference>
<feature type="transmembrane region" description="Helical" evidence="5">
    <location>
        <begin position="129"/>
        <end position="149"/>
    </location>
</feature>
<comment type="subcellular location">
    <subcellularLocation>
        <location evidence="1">Membrane</location>
        <topology evidence="1">Multi-pass membrane protein</topology>
    </subcellularLocation>
</comment>
<evidence type="ECO:0000256" key="1">
    <source>
        <dbReference type="ARBA" id="ARBA00004141"/>
    </source>
</evidence>
<keyword evidence="3 5" id="KW-1133">Transmembrane helix</keyword>
<dbReference type="Gene3D" id="1.20.1250.20">
    <property type="entry name" value="MFS general substrate transporter like domains"/>
    <property type="match status" value="1"/>
</dbReference>
<keyword evidence="4 5" id="KW-0472">Membrane</keyword>
<evidence type="ECO:0000256" key="4">
    <source>
        <dbReference type="ARBA" id="ARBA00023136"/>
    </source>
</evidence>
<proteinExistence type="predicted"/>
<dbReference type="FunFam" id="1.20.1250.20:FF:000781">
    <property type="entry name" value="Vesicular GLUtamate transporter"/>
    <property type="match status" value="1"/>
</dbReference>
<organism evidence="6 7">
    <name type="scientific">Heterorhabditis bacteriophora</name>
    <name type="common">Entomopathogenic nematode worm</name>
    <dbReference type="NCBI Taxonomy" id="37862"/>
    <lineage>
        <taxon>Eukaryota</taxon>
        <taxon>Metazoa</taxon>
        <taxon>Ecdysozoa</taxon>
        <taxon>Nematoda</taxon>
        <taxon>Chromadorea</taxon>
        <taxon>Rhabditida</taxon>
        <taxon>Rhabditina</taxon>
        <taxon>Rhabditomorpha</taxon>
        <taxon>Strongyloidea</taxon>
        <taxon>Heterorhabditidae</taxon>
        <taxon>Heterorhabditis</taxon>
    </lineage>
</organism>
<dbReference type="Proteomes" id="UP000095283">
    <property type="component" value="Unplaced"/>
</dbReference>
<accession>A0A1I7X3F2</accession>
<protein>
    <submittedName>
        <fullName evidence="7">MFS domain-containing protein</fullName>
    </submittedName>
</protein>
<dbReference type="InterPro" id="IPR036259">
    <property type="entry name" value="MFS_trans_sf"/>
</dbReference>
<dbReference type="GO" id="GO:0035249">
    <property type="term" value="P:synaptic transmission, glutamatergic"/>
    <property type="evidence" value="ECO:0007669"/>
    <property type="project" value="TreeGrafter"/>
</dbReference>
<dbReference type="AlphaFoldDB" id="A0A1I7X3F2"/>
<dbReference type="InterPro" id="IPR011701">
    <property type="entry name" value="MFS"/>
</dbReference>
<dbReference type="WBParaSite" id="Hba_12031">
    <property type="protein sequence ID" value="Hba_12031"/>
    <property type="gene ID" value="Hba_12031"/>
</dbReference>
<feature type="transmembrane region" description="Helical" evidence="5">
    <location>
        <begin position="63"/>
        <end position="85"/>
    </location>
</feature>
<sequence length="423" mass="47986">MNVRSPNILYKKMGAQRATAHFDGDGIHFYFKYRFASLRWNSLIFLKILNSTKVLKNIFLLEFFFRLFCIGVVLASVLNVVVAFALQFHPFTDFIVMALQVIQGLALNEKTKINKYLTTVPWKTILLSPPVWAIVICNFCRSWTFFLLLGNQLTYMKDVLHIDIKHSGLISALPQLLMTCVVLISGQLADWLRSTGKMNTGPVRKMFNTMGFGGEALFLAFLAFIHDPTLAVVCLVIAATLSGMSIAGFNVNHFDIAPRYASILMGFSNGFGALAGMGGIITQNLTAENPGGWKYCFLLAMGVDIFGIIFYILFAKGEVQEWAQEPEPEETLGDFQSHAMRNTTKQMRESPYPTAQRWCGICPLGERPIFCRELLEETAKWTTLGNLCNYILKMLHNFHNLCLYLHSVKLFRETYIYKIDYVF</sequence>
<feature type="transmembrane region" description="Helical" evidence="5">
    <location>
        <begin position="292"/>
        <end position="314"/>
    </location>
</feature>
<keyword evidence="6" id="KW-1185">Reference proteome</keyword>
<evidence type="ECO:0000313" key="6">
    <source>
        <dbReference type="Proteomes" id="UP000095283"/>
    </source>
</evidence>